<dbReference type="EMBL" id="JAGTTM010000003">
    <property type="protein sequence ID" value="MCC2029686.1"/>
    <property type="molecule type" value="Genomic_DNA"/>
</dbReference>
<dbReference type="SUPFAM" id="SSF54786">
    <property type="entry name" value="YcfA/nrd intein domain"/>
    <property type="match status" value="1"/>
</dbReference>
<evidence type="ECO:0000256" key="3">
    <source>
        <dbReference type="ARBA" id="ARBA00022722"/>
    </source>
</evidence>
<dbReference type="Proteomes" id="UP001139289">
    <property type="component" value="Unassembled WGS sequence"/>
</dbReference>
<evidence type="ECO:0000313" key="8">
    <source>
        <dbReference type="EMBL" id="MCC2029686.1"/>
    </source>
</evidence>
<dbReference type="GO" id="GO:0016787">
    <property type="term" value="F:hydrolase activity"/>
    <property type="evidence" value="ECO:0007669"/>
    <property type="project" value="UniProtKB-KW"/>
</dbReference>
<keyword evidence="5" id="KW-0378">Hydrolase</keyword>
<dbReference type="AlphaFoldDB" id="A0A9X1LPW7"/>
<keyword evidence="3" id="KW-0540">Nuclease</keyword>
<evidence type="ECO:0000256" key="5">
    <source>
        <dbReference type="ARBA" id="ARBA00022801"/>
    </source>
</evidence>
<dbReference type="InterPro" id="IPR012933">
    <property type="entry name" value="HicA_mRNA_interferase"/>
</dbReference>
<evidence type="ECO:0000313" key="9">
    <source>
        <dbReference type="Proteomes" id="UP001139289"/>
    </source>
</evidence>
<evidence type="ECO:0000256" key="4">
    <source>
        <dbReference type="ARBA" id="ARBA00022759"/>
    </source>
</evidence>
<keyword evidence="7" id="KW-0346">Stress response</keyword>
<evidence type="ECO:0000256" key="6">
    <source>
        <dbReference type="ARBA" id="ARBA00022884"/>
    </source>
</evidence>
<name>A0A9X1LPW7_9MICO</name>
<dbReference type="Pfam" id="PF07927">
    <property type="entry name" value="HicA_toxin"/>
    <property type="match status" value="1"/>
</dbReference>
<dbReference type="InterPro" id="IPR038570">
    <property type="entry name" value="HicA_sf"/>
</dbReference>
<dbReference type="Gene3D" id="3.30.920.30">
    <property type="entry name" value="Hypothetical protein"/>
    <property type="match status" value="1"/>
</dbReference>
<gene>
    <name evidence="8" type="ORF">KEC56_09165</name>
</gene>
<accession>A0A9X1LPW7</accession>
<proteinExistence type="inferred from homology"/>
<comment type="caution">
    <text evidence="8">The sequence shown here is derived from an EMBL/GenBank/DDBJ whole genome shotgun (WGS) entry which is preliminary data.</text>
</comment>
<protein>
    <submittedName>
        <fullName evidence="8">Type II toxin-antitoxin system HicA family toxin</fullName>
    </submittedName>
</protein>
<sequence>MTKRQKYRDVSRFLRSQGWEIARTKGSHEIWKSKDGARILSVAAHGGLRGRREADSRRVPGHATELELRGTTAMTEARRIRAHAYRDDDGWWTIKIPELTSPGPNGRTIVATGAATTYRGIDKAAHDLAAAWLDDDSAVAVDVEVDVPDEIAKLWRDGKEAEETSRAAQARAVVLRRSAVRALRARGYPAEAAAAAFGVSRQRIGQLEKSEPTEKAAS</sequence>
<dbReference type="GO" id="GO:0003729">
    <property type="term" value="F:mRNA binding"/>
    <property type="evidence" value="ECO:0007669"/>
    <property type="project" value="InterPro"/>
</dbReference>
<organism evidence="8 9">
    <name type="scientific">Microbacterium tenebrionis</name>
    <dbReference type="NCBI Taxonomy" id="2830665"/>
    <lineage>
        <taxon>Bacteria</taxon>
        <taxon>Bacillati</taxon>
        <taxon>Actinomycetota</taxon>
        <taxon>Actinomycetes</taxon>
        <taxon>Micrococcales</taxon>
        <taxon>Microbacteriaceae</taxon>
        <taxon>Microbacterium</taxon>
    </lineage>
</organism>
<evidence type="ECO:0000256" key="1">
    <source>
        <dbReference type="ARBA" id="ARBA00006620"/>
    </source>
</evidence>
<keyword evidence="4" id="KW-0255">Endonuclease</keyword>
<evidence type="ECO:0000256" key="2">
    <source>
        <dbReference type="ARBA" id="ARBA00022649"/>
    </source>
</evidence>
<evidence type="ECO:0000256" key="7">
    <source>
        <dbReference type="ARBA" id="ARBA00023016"/>
    </source>
</evidence>
<keyword evidence="6" id="KW-0694">RNA-binding</keyword>
<reference evidence="8" key="1">
    <citation type="submission" date="2021-04" db="EMBL/GenBank/DDBJ databases">
        <title>Microbacterium tenobrionis sp. nov. and Microbacterium allomyrinae sp. nov., isolated from larvae of Tenobrio molitor and Allomyrina dichotoma, respectively.</title>
        <authorList>
            <person name="Lee S.D."/>
        </authorList>
    </citation>
    <scope>NUCLEOTIDE SEQUENCE</scope>
    <source>
        <strain evidence="8">YMB-B2</strain>
    </source>
</reference>
<keyword evidence="9" id="KW-1185">Reference proteome</keyword>
<dbReference type="GO" id="GO:0004519">
    <property type="term" value="F:endonuclease activity"/>
    <property type="evidence" value="ECO:0007669"/>
    <property type="project" value="UniProtKB-KW"/>
</dbReference>
<keyword evidence="2" id="KW-1277">Toxin-antitoxin system</keyword>
<comment type="similarity">
    <text evidence="1">Belongs to the HicA mRNA interferase family.</text>
</comment>